<dbReference type="GO" id="GO:0045893">
    <property type="term" value="P:positive regulation of DNA-templated transcription"/>
    <property type="evidence" value="ECO:0007669"/>
    <property type="project" value="TreeGrafter"/>
</dbReference>
<protein>
    <recommendedName>
        <fullName evidence="2">GLTSCR protein conserved domain-containing protein</fullName>
    </recommendedName>
</protein>
<dbReference type="EMBL" id="WNTK01000005">
    <property type="protein sequence ID" value="KAG9484406.1"/>
    <property type="molecule type" value="Genomic_DNA"/>
</dbReference>
<feature type="compositionally biased region" description="Polar residues" evidence="1">
    <location>
        <begin position="843"/>
        <end position="853"/>
    </location>
</feature>
<feature type="compositionally biased region" description="Polar residues" evidence="1">
    <location>
        <begin position="913"/>
        <end position="924"/>
    </location>
</feature>
<dbReference type="PANTHER" id="PTHR15572">
    <property type="entry name" value="GLIOMA TUMOR SUPPRESSOR CANDIDATE REGION GENE 1"/>
    <property type="match status" value="1"/>
</dbReference>
<dbReference type="InterPro" id="IPR015671">
    <property type="entry name" value="GSCR1_dom"/>
</dbReference>
<feature type="compositionally biased region" description="Polar residues" evidence="1">
    <location>
        <begin position="503"/>
        <end position="523"/>
    </location>
</feature>
<feature type="domain" description="GLTSCR protein conserved" evidence="2">
    <location>
        <begin position="675"/>
        <end position="774"/>
    </location>
</feature>
<feature type="region of interest" description="Disordered" evidence="1">
    <location>
        <begin position="892"/>
        <end position="927"/>
    </location>
</feature>
<sequence length="1039" mass="111709">MDDDDDSGLLDIIGDPQALNFFLHGSGCKSADEELTNAAFSASNSNSIFANTSLTDSKSSIKSVQSLAEEESTEGLQLSNNIQFFEDELESSSIPDLSEDILQKSLQEANITEQILAEEAYLDASVGSSQQFTSVPPHAHSSASLTQATNAASYSGQTLHPIGVTHVPLVPQQVGSSFASNTVGVQHGFMQPVGIIPSQHIPTSSHSGSGQIHLISSINNQSPVMTINNLDGSQIILKSGQQAPPSSTSSGVLVQSHTPNGNTMFASPNVSPAGQQVTVPFSSGNFQTSLPVHNIIIHRGPAPNVLKTPINIQPKPMQMGQQMSYSVSNFGIHHHRHQGAHCVPGNSAQSPAIGQHIPVTHQRSHKPSGQQSGGSIVIHSPLGEAHAHHNQFLIPAGLSLNSSSLQHIQAINTQFVQTQPSHLGPHQVPAEHIMLSRNTGGMVRPSQHYPGQMLHSPGTAVQLVSGQTFSSPGGQVILNQGPSPIVGGQVAQVSPTLLHLSPGQGSKVQGGSTSSGCSNLTPSNRFTVVNPSTVLQGMGPSFQSSGSGDNYVEGQNDRHHPVLNETHLSGCNAKSNSMFCSNTNSKQPFSCNQSQKKIQNHHCAGSLMKNQEGQSNTPDHSAGSKHLHHHLSLSKEALLGLQNTEVEGRPGLLKRPPTRQLTKEALFLQHLRKEQEHSLQPDRSRFQSLDNACERLFPYHIFQGSLPTEEDLQLVDNEFETAATHLLKKTQAMLNKYRLLLLEDAMRITPSAEMVMLDRMFNQEERAMLTREKRMALVDPDGYLSEFCCINKFQEGSSDEKVLSSQDTDTDADPTLSDACPRDDDSEDKTSEGKVHDDPLSVPKNNSASPKPNDTSEDKDSLNKDSKLKNTSLLPQKQLFVSLYKLKRKYTECSSDPDDSCETSNKPDPVANSPMSIPVSGSNKETGDVEHFQGKVAGPSQDAVCKPRDVAASPGKLCTTSTLSESVKATVRNVLELKLSAKHFKSDNSSSKSTELQFSKPSAPTLEENCMDKPISDAKEGAAETDSVLEAAVNSILEC</sequence>
<accession>A0A8J6FD39</accession>
<dbReference type="GO" id="GO:0016514">
    <property type="term" value="C:SWI/SNF complex"/>
    <property type="evidence" value="ECO:0007669"/>
    <property type="project" value="TreeGrafter"/>
</dbReference>
<proteinExistence type="predicted"/>
<comment type="caution">
    <text evidence="3">The sequence shown here is derived from an EMBL/GenBank/DDBJ whole genome shotgun (WGS) entry which is preliminary data.</text>
</comment>
<gene>
    <name evidence="3" type="ORF">GDO78_010015</name>
</gene>
<feature type="compositionally biased region" description="Polar residues" evidence="1">
    <location>
        <begin position="987"/>
        <end position="1002"/>
    </location>
</feature>
<name>A0A8J6FD39_ELECQ</name>
<dbReference type="AlphaFoldDB" id="A0A8J6FD39"/>
<dbReference type="InterPro" id="IPR052438">
    <property type="entry name" value="Chromatin_remod/trans_coact"/>
</dbReference>
<evidence type="ECO:0000313" key="4">
    <source>
        <dbReference type="Proteomes" id="UP000770717"/>
    </source>
</evidence>
<feature type="region of interest" description="Disordered" evidence="1">
    <location>
        <begin position="502"/>
        <end position="523"/>
    </location>
</feature>
<dbReference type="Proteomes" id="UP000770717">
    <property type="component" value="Unassembled WGS sequence"/>
</dbReference>
<dbReference type="EMBL" id="WNTK01000005">
    <property type="protein sequence ID" value="KAG9484409.1"/>
    <property type="molecule type" value="Genomic_DNA"/>
</dbReference>
<dbReference type="OrthoDB" id="2556847at2759"/>
<feature type="region of interest" description="Disordered" evidence="1">
    <location>
        <begin position="799"/>
        <end position="870"/>
    </location>
</feature>
<dbReference type="EMBL" id="WNTK01000005">
    <property type="protein sequence ID" value="KAG9484407.1"/>
    <property type="molecule type" value="Genomic_DNA"/>
</dbReference>
<evidence type="ECO:0000259" key="2">
    <source>
        <dbReference type="Pfam" id="PF15249"/>
    </source>
</evidence>
<feature type="compositionally biased region" description="Polar residues" evidence="1">
    <location>
        <begin position="608"/>
        <end position="619"/>
    </location>
</feature>
<feature type="compositionally biased region" description="Basic and acidic residues" evidence="1">
    <location>
        <begin position="820"/>
        <end position="839"/>
    </location>
</feature>
<evidence type="ECO:0000256" key="1">
    <source>
        <dbReference type="SAM" id="MobiDB-lite"/>
    </source>
</evidence>
<reference evidence="3" key="1">
    <citation type="thesis" date="2020" institute="ProQuest LLC" country="789 East Eisenhower Parkway, Ann Arbor, MI, USA">
        <title>Comparative Genomics and Chromosome Evolution.</title>
        <authorList>
            <person name="Mudd A.B."/>
        </authorList>
    </citation>
    <scope>NUCLEOTIDE SEQUENCE</scope>
    <source>
        <strain evidence="3">HN-11 Male</strain>
        <tissue evidence="3">Kidney and liver</tissue>
    </source>
</reference>
<feature type="compositionally biased region" description="Basic and acidic residues" evidence="1">
    <location>
        <begin position="854"/>
        <end position="868"/>
    </location>
</feature>
<dbReference type="PANTHER" id="PTHR15572:SF2">
    <property type="entry name" value="BRD4-INTERACTING CHROMATIN-REMODELING COMPLEX-ASSOCIATED PROTEIN-LIKE"/>
    <property type="match status" value="1"/>
</dbReference>
<dbReference type="Pfam" id="PF15249">
    <property type="entry name" value="GLTSCR1"/>
    <property type="match status" value="1"/>
</dbReference>
<keyword evidence="4" id="KW-1185">Reference proteome</keyword>
<feature type="region of interest" description="Disordered" evidence="1">
    <location>
        <begin position="986"/>
        <end position="1010"/>
    </location>
</feature>
<dbReference type="EMBL" id="WNTK01000005">
    <property type="protein sequence ID" value="KAG9484408.1"/>
    <property type="molecule type" value="Genomic_DNA"/>
</dbReference>
<feature type="region of interest" description="Disordered" evidence="1">
    <location>
        <begin position="608"/>
        <end position="627"/>
    </location>
</feature>
<evidence type="ECO:0000313" key="3">
    <source>
        <dbReference type="EMBL" id="KAG9484409.1"/>
    </source>
</evidence>
<organism evidence="3 4">
    <name type="scientific">Eleutherodactylus coqui</name>
    <name type="common">Puerto Rican coqui</name>
    <dbReference type="NCBI Taxonomy" id="57060"/>
    <lineage>
        <taxon>Eukaryota</taxon>
        <taxon>Metazoa</taxon>
        <taxon>Chordata</taxon>
        <taxon>Craniata</taxon>
        <taxon>Vertebrata</taxon>
        <taxon>Euteleostomi</taxon>
        <taxon>Amphibia</taxon>
        <taxon>Batrachia</taxon>
        <taxon>Anura</taxon>
        <taxon>Neobatrachia</taxon>
        <taxon>Hyloidea</taxon>
        <taxon>Eleutherodactylidae</taxon>
        <taxon>Eleutherodactylinae</taxon>
        <taxon>Eleutherodactylus</taxon>
        <taxon>Eleutherodactylus</taxon>
    </lineage>
</organism>